<dbReference type="OrthoDB" id="6354602at2759"/>
<dbReference type="EMBL" id="KQ435794">
    <property type="protein sequence ID" value="KOX74073.1"/>
    <property type="molecule type" value="Genomic_DNA"/>
</dbReference>
<keyword evidence="3" id="KW-1185">Reference proteome</keyword>
<dbReference type="AlphaFoldDB" id="A0A0M9A1M9"/>
<proteinExistence type="predicted"/>
<dbReference type="Proteomes" id="UP000053105">
    <property type="component" value="Unassembled WGS sequence"/>
</dbReference>
<sequence length="275" mass="30526">MFKRSNLERLKNTVAAEDSSNTGFEHSTSTSKSYRSSTLSSSVRNPARMGGPALVGLVTTQASGVRSRSAISPTDESLGKRGKYFYDYTSEKLDEQWAICKMENHKNRVRIGSRILSNEVRVFEKISVSQNSEKLDGILRIARTTIAILFADQVHCQGISIVRIESNNETDIEFSEFNFVTGTLKGKDLTISSVRLAQIRPRIPQIRVSNTRLAQAASGCAPSVDVLPIFDVKQQSVRNAARMGGTKPIITFEFILMQSDIVPHLSLLDHVVYLK</sequence>
<evidence type="ECO:0000256" key="1">
    <source>
        <dbReference type="SAM" id="MobiDB-lite"/>
    </source>
</evidence>
<evidence type="ECO:0000313" key="3">
    <source>
        <dbReference type="Proteomes" id="UP000053105"/>
    </source>
</evidence>
<feature type="compositionally biased region" description="Low complexity" evidence="1">
    <location>
        <begin position="27"/>
        <end position="42"/>
    </location>
</feature>
<feature type="region of interest" description="Disordered" evidence="1">
    <location>
        <begin position="13"/>
        <end position="47"/>
    </location>
</feature>
<gene>
    <name evidence="2" type="ORF">WN51_14153</name>
</gene>
<reference evidence="2 3" key="1">
    <citation type="submission" date="2015-07" db="EMBL/GenBank/DDBJ databases">
        <title>The genome of Melipona quadrifasciata.</title>
        <authorList>
            <person name="Pan H."/>
            <person name="Kapheim K."/>
        </authorList>
    </citation>
    <scope>NUCLEOTIDE SEQUENCE [LARGE SCALE GENOMIC DNA]</scope>
    <source>
        <strain evidence="2">0111107301</strain>
        <tissue evidence="2">Whole body</tissue>
    </source>
</reference>
<name>A0A0M9A1M9_9HYME</name>
<organism evidence="2 3">
    <name type="scientific">Melipona quadrifasciata</name>
    <dbReference type="NCBI Taxonomy" id="166423"/>
    <lineage>
        <taxon>Eukaryota</taxon>
        <taxon>Metazoa</taxon>
        <taxon>Ecdysozoa</taxon>
        <taxon>Arthropoda</taxon>
        <taxon>Hexapoda</taxon>
        <taxon>Insecta</taxon>
        <taxon>Pterygota</taxon>
        <taxon>Neoptera</taxon>
        <taxon>Endopterygota</taxon>
        <taxon>Hymenoptera</taxon>
        <taxon>Apocrita</taxon>
        <taxon>Aculeata</taxon>
        <taxon>Apoidea</taxon>
        <taxon>Anthophila</taxon>
        <taxon>Apidae</taxon>
        <taxon>Melipona</taxon>
    </lineage>
</organism>
<evidence type="ECO:0000313" key="2">
    <source>
        <dbReference type="EMBL" id="KOX74073.1"/>
    </source>
</evidence>
<accession>A0A0M9A1M9</accession>
<protein>
    <submittedName>
        <fullName evidence="2">Uncharacterized protein</fullName>
    </submittedName>
</protein>